<name>A0ACB7U7D7_DIOAL</name>
<evidence type="ECO:0000313" key="1">
    <source>
        <dbReference type="EMBL" id="KAH7656202.1"/>
    </source>
</evidence>
<comment type="caution">
    <text evidence="1">The sequence shown here is derived from an EMBL/GenBank/DDBJ whole genome shotgun (WGS) entry which is preliminary data.</text>
</comment>
<proteinExistence type="predicted"/>
<protein>
    <submittedName>
        <fullName evidence="1">Uncharacterized protein</fullName>
    </submittedName>
</protein>
<evidence type="ECO:0000313" key="2">
    <source>
        <dbReference type="Proteomes" id="UP000827976"/>
    </source>
</evidence>
<reference evidence="2" key="1">
    <citation type="journal article" date="2022" name="Nat. Commun.">
        <title>Chromosome evolution and the genetic basis of agronomically important traits in greater yam.</title>
        <authorList>
            <person name="Bredeson J.V."/>
            <person name="Lyons J.B."/>
            <person name="Oniyinde I.O."/>
            <person name="Okereke N.R."/>
            <person name="Kolade O."/>
            <person name="Nnabue I."/>
            <person name="Nwadili C.O."/>
            <person name="Hribova E."/>
            <person name="Parker M."/>
            <person name="Nwogha J."/>
            <person name="Shu S."/>
            <person name="Carlson J."/>
            <person name="Kariba R."/>
            <person name="Muthemba S."/>
            <person name="Knop K."/>
            <person name="Barton G.J."/>
            <person name="Sherwood A.V."/>
            <person name="Lopez-Montes A."/>
            <person name="Asiedu R."/>
            <person name="Jamnadass R."/>
            <person name="Muchugi A."/>
            <person name="Goodstein D."/>
            <person name="Egesi C.N."/>
            <person name="Featherston J."/>
            <person name="Asfaw A."/>
            <person name="Simpson G.G."/>
            <person name="Dolezel J."/>
            <person name="Hendre P.S."/>
            <person name="Van Deynze A."/>
            <person name="Kumar P.L."/>
            <person name="Obidiegwu J.E."/>
            <person name="Bhattacharjee R."/>
            <person name="Rokhsar D.S."/>
        </authorList>
    </citation>
    <scope>NUCLEOTIDE SEQUENCE [LARGE SCALE GENOMIC DNA]</scope>
    <source>
        <strain evidence="2">cv. TDa95/00328</strain>
    </source>
</reference>
<accession>A0ACB7U7D7</accession>
<dbReference type="Proteomes" id="UP000827976">
    <property type="component" value="Chromosome 18"/>
</dbReference>
<dbReference type="EMBL" id="CM037028">
    <property type="protein sequence ID" value="KAH7656202.1"/>
    <property type="molecule type" value="Genomic_DNA"/>
</dbReference>
<gene>
    <name evidence="1" type="ORF">IHE45_18G062500</name>
</gene>
<sequence length="157" mass="17220">MEELELKKSSPSCLSELRLESSSAAIDFSDPCPCCGSKKRRCRQPLTGPRKKLLVFETPSRRQLSPPDATPIQPSTISPSPPGSQSPGSTVPIAPLSVPKLAMNGEQRLERSESSSAEQKTVSSLSEESKEEEQLCDEIWVSVRCHCGIAREIILRR</sequence>
<organism evidence="1 2">
    <name type="scientific">Dioscorea alata</name>
    <name type="common">Purple yam</name>
    <dbReference type="NCBI Taxonomy" id="55571"/>
    <lineage>
        <taxon>Eukaryota</taxon>
        <taxon>Viridiplantae</taxon>
        <taxon>Streptophyta</taxon>
        <taxon>Embryophyta</taxon>
        <taxon>Tracheophyta</taxon>
        <taxon>Spermatophyta</taxon>
        <taxon>Magnoliopsida</taxon>
        <taxon>Liliopsida</taxon>
        <taxon>Dioscoreales</taxon>
        <taxon>Dioscoreaceae</taxon>
        <taxon>Dioscorea</taxon>
    </lineage>
</organism>
<keyword evidence="2" id="KW-1185">Reference proteome</keyword>